<dbReference type="GO" id="GO:0030036">
    <property type="term" value="P:actin cytoskeleton organization"/>
    <property type="evidence" value="ECO:0007669"/>
    <property type="project" value="TreeGrafter"/>
</dbReference>
<dbReference type="PANTHER" id="PTHR12877">
    <property type="entry name" value="RHO GUANINE NUCLEOTIDE EXCHANGE FACTOR"/>
    <property type="match status" value="1"/>
</dbReference>
<gene>
    <name evidence="3" type="ORF">Z043_101239</name>
</gene>
<dbReference type="GO" id="GO:0005813">
    <property type="term" value="C:centrosome"/>
    <property type="evidence" value="ECO:0007669"/>
    <property type="project" value="TreeGrafter"/>
</dbReference>
<evidence type="ECO:0000256" key="2">
    <source>
        <dbReference type="SAM" id="MobiDB-lite"/>
    </source>
</evidence>
<evidence type="ECO:0000313" key="4">
    <source>
        <dbReference type="Proteomes" id="UP000034805"/>
    </source>
</evidence>
<organism evidence="3 4">
    <name type="scientific">Scleropages formosus</name>
    <name type="common">Asian bonytongue</name>
    <name type="synonym">Osteoglossum formosum</name>
    <dbReference type="NCBI Taxonomy" id="113540"/>
    <lineage>
        <taxon>Eukaryota</taxon>
        <taxon>Metazoa</taxon>
        <taxon>Chordata</taxon>
        <taxon>Craniata</taxon>
        <taxon>Vertebrata</taxon>
        <taxon>Euteleostomi</taxon>
        <taxon>Actinopterygii</taxon>
        <taxon>Neopterygii</taxon>
        <taxon>Teleostei</taxon>
        <taxon>Osteoglossocephala</taxon>
        <taxon>Osteoglossomorpha</taxon>
        <taxon>Osteoglossiformes</taxon>
        <taxon>Osteoglossidae</taxon>
        <taxon>Scleropages</taxon>
    </lineage>
</organism>
<feature type="compositionally biased region" description="Polar residues" evidence="2">
    <location>
        <begin position="280"/>
        <end position="290"/>
    </location>
</feature>
<dbReference type="GO" id="GO:0090307">
    <property type="term" value="P:mitotic spindle assembly"/>
    <property type="evidence" value="ECO:0007669"/>
    <property type="project" value="TreeGrafter"/>
</dbReference>
<dbReference type="InterPro" id="IPR039919">
    <property type="entry name" value="ARHGEF10/ARHGEF17"/>
</dbReference>
<proteinExistence type="predicted"/>
<feature type="compositionally biased region" description="Acidic residues" evidence="2">
    <location>
        <begin position="262"/>
        <end position="276"/>
    </location>
</feature>
<evidence type="ECO:0000313" key="3">
    <source>
        <dbReference type="EMBL" id="KPP79198.1"/>
    </source>
</evidence>
<name>A0A0P7ZDS0_SCLFO</name>
<comment type="caution">
    <text evidence="3">The sequence shown here is derived from an EMBL/GenBank/DDBJ whole genome shotgun (WGS) entry which is preliminary data.</text>
</comment>
<dbReference type="Proteomes" id="UP000034805">
    <property type="component" value="Unassembled WGS sequence"/>
</dbReference>
<feature type="region of interest" description="Disordered" evidence="2">
    <location>
        <begin position="246"/>
        <end position="319"/>
    </location>
</feature>
<dbReference type="GO" id="GO:0005085">
    <property type="term" value="F:guanyl-nucleotide exchange factor activity"/>
    <property type="evidence" value="ECO:0007669"/>
    <property type="project" value="UniProtKB-KW"/>
</dbReference>
<dbReference type="PANTHER" id="PTHR12877:SF14">
    <property type="entry name" value="RHO GUANINE NUCLEOTIDE EXCHANGE FACTOR 10"/>
    <property type="match status" value="1"/>
</dbReference>
<dbReference type="EMBL" id="JARO02000263">
    <property type="protein sequence ID" value="KPP79198.1"/>
    <property type="molecule type" value="Genomic_DNA"/>
</dbReference>
<evidence type="ECO:0000256" key="1">
    <source>
        <dbReference type="ARBA" id="ARBA00022658"/>
    </source>
</evidence>
<reference evidence="3 4" key="1">
    <citation type="submission" date="2015-08" db="EMBL/GenBank/DDBJ databases">
        <title>The genome of the Asian arowana (Scleropages formosus).</title>
        <authorList>
            <person name="Tan M.H."/>
            <person name="Gan H.M."/>
            <person name="Croft L.J."/>
            <person name="Austin C.M."/>
        </authorList>
    </citation>
    <scope>NUCLEOTIDE SEQUENCE [LARGE SCALE GENOMIC DNA]</scope>
    <source>
        <strain evidence="3">Aro1</strain>
    </source>
</reference>
<keyword evidence="1" id="KW-0344">Guanine-nucleotide releasing factor</keyword>
<protein>
    <submittedName>
        <fullName evidence="3">Uncharacterized protein</fullName>
    </submittedName>
</protein>
<feature type="region of interest" description="Disordered" evidence="2">
    <location>
        <begin position="79"/>
        <end position="102"/>
    </location>
</feature>
<accession>A0A0P7ZDS0</accession>
<sequence>MALVAVKWQGFPHSVRVLPGTLALLGYLLEFLSFCGQVRFGTLLAFVTVAQKVQFIKPVLEEDLPYADEDEGQRFKLDEVPEAEQAPPTPPIPDYGEQSAPRDALPAEGLTEHQTLEAVVLDSPLPAGGATTSGANAALAERRAPGEDAAPPPPAPGHAPGAMSQGKTSPYSVIDIAPVQQRQPSSCSPEMGGDIPEEPSIPRIPPGYSVPPPCGYAVPSNVPVITPTYTAPVIIRHFSMDEDGPDEVIYDDVPRENSDSTTDPEEMIYDDVELGEDGSSLDNGWSSSEFESYDEQSDAEGRGENGLPDAFMRSRPHRSKTHVRTTLGVCLRISLFGNVRDGVLPRLRPET</sequence>
<feature type="region of interest" description="Disordered" evidence="2">
    <location>
        <begin position="142"/>
        <end position="169"/>
    </location>
</feature>
<dbReference type="GO" id="GO:0051496">
    <property type="term" value="P:positive regulation of stress fiber assembly"/>
    <property type="evidence" value="ECO:0007669"/>
    <property type="project" value="TreeGrafter"/>
</dbReference>
<dbReference type="AlphaFoldDB" id="A0A0P7ZDS0"/>